<dbReference type="Pfam" id="PF04020">
    <property type="entry name" value="Phage_holin_4_2"/>
    <property type="match status" value="1"/>
</dbReference>
<dbReference type="RefSeq" id="WP_193903236.1">
    <property type="nucleotide sequence ID" value="NZ_CP063450.1"/>
</dbReference>
<dbReference type="InterPro" id="IPR007165">
    <property type="entry name" value="Phage_holin_4_2"/>
</dbReference>
<evidence type="ECO:0000313" key="4">
    <source>
        <dbReference type="Proteomes" id="UP000593818"/>
    </source>
</evidence>
<proteinExistence type="predicted"/>
<dbReference type="EMBL" id="CP063450">
    <property type="protein sequence ID" value="QOV99688.1"/>
    <property type="molecule type" value="Genomic_DNA"/>
</dbReference>
<feature type="region of interest" description="Disordered" evidence="1">
    <location>
        <begin position="452"/>
        <end position="475"/>
    </location>
</feature>
<dbReference type="Gene3D" id="3.40.720.10">
    <property type="entry name" value="Alkaline Phosphatase, subunit A"/>
    <property type="match status" value="1"/>
</dbReference>
<gene>
    <name evidence="3" type="ORF">INP59_04720</name>
</gene>
<feature type="transmembrane region" description="Helical" evidence="2">
    <location>
        <begin position="111"/>
        <end position="130"/>
    </location>
</feature>
<evidence type="ECO:0000256" key="2">
    <source>
        <dbReference type="SAM" id="Phobius"/>
    </source>
</evidence>
<feature type="compositionally biased region" description="Basic and acidic residues" evidence="1">
    <location>
        <begin position="458"/>
        <end position="467"/>
    </location>
</feature>
<dbReference type="InterPro" id="IPR002591">
    <property type="entry name" value="Phosphodiest/P_Trfase"/>
</dbReference>
<protein>
    <submittedName>
        <fullName evidence="3">Alkaline phosphatase family protein</fullName>
    </submittedName>
</protein>
<keyword evidence="2" id="KW-0472">Membrane</keyword>
<keyword evidence="2" id="KW-0812">Transmembrane</keyword>
<evidence type="ECO:0000256" key="1">
    <source>
        <dbReference type="SAM" id="MobiDB-lite"/>
    </source>
</evidence>
<name>A0A7M2XPC9_9NOCA</name>
<accession>A0A7M2XPC9</accession>
<dbReference type="SUPFAM" id="SSF53649">
    <property type="entry name" value="Alkaline phosphatase-like"/>
    <property type="match status" value="1"/>
</dbReference>
<feature type="transmembrane region" description="Helical" evidence="2">
    <location>
        <begin position="48"/>
        <end position="68"/>
    </location>
</feature>
<keyword evidence="4" id="KW-1185">Reference proteome</keyword>
<dbReference type="Proteomes" id="UP000593818">
    <property type="component" value="Chromosome"/>
</dbReference>
<feature type="transmembrane region" description="Helical" evidence="2">
    <location>
        <begin position="7"/>
        <end position="28"/>
    </location>
</feature>
<sequence>MRTVGSLLRILVEFLVLWGSSTLVLVVLDRILGGITLDRSGFAPIPTLPAALVLALVFGLLNAALWPVMMRLMSWVGPVLLFAGVFLAGGAIMLLTLYLVPVATVDRPLDAIVLAAPVSLVTSVVSSAIASRSDTAYRLMQVRRNRFRLRRKATLVDATPGLLCIQIDGLGYDVLRRAIADGVTPGLAKLVRETHRLVPWYTDWSSQTGATQLGVLHGSNHNVPAFRWYDKTTGRISVFSNPADNEQRELERADRPGLLAHDGASRGNLFTGGAQDNVLVVSRMRGARLGGGAGYSAYFADPASALRTFIRMIAELQRELRQSLRQKRKDIRPRVPRGGIYPFVRAFATVLATDVTAAAVVGDLIEGRTVVYLDLIGYDEVSHHSGISRPETLAVLTKVDDIIEMLLAVAEQSDRSYRVVVLSDHGQSQGATFLQRYGESLRELVVRLTTRSGSVAPDGHRHQRGGEEAAQPGAEGRAYAAASMHVAADEQSRPAAGEPIVLGSGNLGLIYFPHLPGRADIDAIEAAHPGLLAGLREHPGIGFLLVAAPGGSVVLGPHGRVDVTTGEVTGRNPLEVMGVDALSKIRRTDTFGNVADIMVGGAYWPETDEVAAFEEQIGSHGGMGGPQSTPFLLYPATLPPPPEPLKGAENIHEVLVGWRDLSSRPSTAATGHDATTRSGDAARME</sequence>
<organism evidence="3 4">
    <name type="scientific">Rhodococcus pyridinivorans</name>
    <dbReference type="NCBI Taxonomy" id="103816"/>
    <lineage>
        <taxon>Bacteria</taxon>
        <taxon>Bacillati</taxon>
        <taxon>Actinomycetota</taxon>
        <taxon>Actinomycetes</taxon>
        <taxon>Mycobacteriales</taxon>
        <taxon>Nocardiaceae</taxon>
        <taxon>Rhodococcus</taxon>
    </lineage>
</organism>
<dbReference type="Pfam" id="PF01663">
    <property type="entry name" value="Phosphodiest"/>
    <property type="match status" value="1"/>
</dbReference>
<evidence type="ECO:0000313" key="3">
    <source>
        <dbReference type="EMBL" id="QOV99688.1"/>
    </source>
</evidence>
<keyword evidence="2" id="KW-1133">Transmembrane helix</keyword>
<dbReference type="InterPro" id="IPR017850">
    <property type="entry name" value="Alkaline_phosphatase_core_sf"/>
</dbReference>
<feature type="region of interest" description="Disordered" evidence="1">
    <location>
        <begin position="662"/>
        <end position="685"/>
    </location>
</feature>
<dbReference type="AlphaFoldDB" id="A0A7M2XPC9"/>
<feature type="transmembrane region" description="Helical" evidence="2">
    <location>
        <begin position="75"/>
        <end position="99"/>
    </location>
</feature>
<reference evidence="3 4" key="1">
    <citation type="submission" date="2020-10" db="EMBL/GenBank/DDBJ databases">
        <title>Whole genome sequence of oil-degrading bacteria Rhodococcus pyridinivorans strain 5Ap.</title>
        <authorList>
            <person name="Akhremchuk A.E."/>
            <person name="Valentovich L.N."/>
            <person name="Charniauskaya M.I."/>
            <person name="Bukliarevich H.A."/>
            <person name="Titok M.A."/>
        </authorList>
    </citation>
    <scope>NUCLEOTIDE SEQUENCE [LARGE SCALE GENOMIC DNA]</scope>
    <source>
        <strain evidence="3 4">5Ap</strain>
    </source>
</reference>